<dbReference type="EMBL" id="WJXA01000006">
    <property type="protein sequence ID" value="KAF7140303.1"/>
    <property type="molecule type" value="Genomic_DNA"/>
</dbReference>
<evidence type="ECO:0000313" key="7">
    <source>
        <dbReference type="Proteomes" id="UP000626092"/>
    </source>
</evidence>
<dbReference type="Pfam" id="PF00031">
    <property type="entry name" value="Cystatin"/>
    <property type="match status" value="1"/>
</dbReference>
<protein>
    <recommendedName>
        <fullName evidence="5">C3H1-type domain-containing protein</fullName>
    </recommendedName>
</protein>
<accession>A0A834GUP2</accession>
<keyword evidence="3" id="KW-0479">Metal-binding</keyword>
<evidence type="ECO:0000259" key="5">
    <source>
        <dbReference type="PROSITE" id="PS50103"/>
    </source>
</evidence>
<reference evidence="6" key="1">
    <citation type="submission" date="2019-11" db="EMBL/GenBank/DDBJ databases">
        <authorList>
            <person name="Liu Y."/>
            <person name="Hou J."/>
            <person name="Li T.-Q."/>
            <person name="Guan C.-H."/>
            <person name="Wu X."/>
            <person name="Wu H.-Z."/>
            <person name="Ling F."/>
            <person name="Zhang R."/>
            <person name="Shi X.-G."/>
            <person name="Ren J.-P."/>
            <person name="Chen E.-F."/>
            <person name="Sun J.-M."/>
        </authorList>
    </citation>
    <scope>NUCLEOTIDE SEQUENCE</scope>
    <source>
        <strain evidence="6">Adult_tree_wgs_1</strain>
        <tissue evidence="6">Leaves</tissue>
    </source>
</reference>
<keyword evidence="3" id="KW-0863">Zinc-finger</keyword>
<dbReference type="Proteomes" id="UP000626092">
    <property type="component" value="Unassembled WGS sequence"/>
</dbReference>
<dbReference type="Gene3D" id="3.10.450.10">
    <property type="match status" value="1"/>
</dbReference>
<dbReference type="SUPFAM" id="SSF54403">
    <property type="entry name" value="Cystatin/monellin"/>
    <property type="match status" value="1"/>
</dbReference>
<keyword evidence="2" id="KW-0789">Thiol protease inhibitor</keyword>
<dbReference type="InterPro" id="IPR000571">
    <property type="entry name" value="Znf_CCCH"/>
</dbReference>
<dbReference type="OrthoDB" id="1596073at2759"/>
<comment type="caution">
    <text evidence="6">The sequence shown here is derived from an EMBL/GenBank/DDBJ whole genome shotgun (WGS) entry which is preliminary data.</text>
</comment>
<evidence type="ECO:0000313" key="6">
    <source>
        <dbReference type="EMBL" id="KAF7140303.1"/>
    </source>
</evidence>
<evidence type="ECO:0000256" key="2">
    <source>
        <dbReference type="ARBA" id="ARBA00022704"/>
    </source>
</evidence>
<feature type="region of interest" description="Disordered" evidence="4">
    <location>
        <begin position="219"/>
        <end position="238"/>
    </location>
</feature>
<evidence type="ECO:0000256" key="4">
    <source>
        <dbReference type="SAM" id="MobiDB-lite"/>
    </source>
</evidence>
<feature type="domain" description="C3H1-type" evidence="5">
    <location>
        <begin position="41"/>
        <end position="69"/>
    </location>
</feature>
<dbReference type="InterPro" id="IPR006462">
    <property type="entry name" value="MS5"/>
</dbReference>
<feature type="compositionally biased region" description="Low complexity" evidence="4">
    <location>
        <begin position="1"/>
        <end position="27"/>
    </location>
</feature>
<keyword evidence="1" id="KW-0646">Protease inhibitor</keyword>
<evidence type="ECO:0000256" key="3">
    <source>
        <dbReference type="PROSITE-ProRule" id="PRU00723"/>
    </source>
</evidence>
<keyword evidence="3" id="KW-0862">Zinc</keyword>
<feature type="zinc finger region" description="C3H1-type" evidence="3">
    <location>
        <begin position="41"/>
        <end position="69"/>
    </location>
</feature>
<evidence type="ECO:0000256" key="1">
    <source>
        <dbReference type="ARBA" id="ARBA00022690"/>
    </source>
</evidence>
<dbReference type="InterPro" id="IPR000010">
    <property type="entry name" value="Cystatin_dom"/>
</dbReference>
<dbReference type="PROSITE" id="PS50103">
    <property type="entry name" value="ZF_C3H1"/>
    <property type="match status" value="1"/>
</dbReference>
<dbReference type="InterPro" id="IPR006525">
    <property type="entry name" value="Cystatin-related_pln"/>
</dbReference>
<name>A0A834GUP2_RHOSS</name>
<dbReference type="PANTHER" id="PTHR31260">
    <property type="entry name" value="CYSTATIN/MONELLIN SUPERFAMILY PROTEIN"/>
    <property type="match status" value="1"/>
</dbReference>
<dbReference type="NCBIfam" id="TIGR01638">
    <property type="entry name" value="Atha_cystat_rel"/>
    <property type="match status" value="1"/>
</dbReference>
<dbReference type="GO" id="GO:0004869">
    <property type="term" value="F:cysteine-type endopeptidase inhibitor activity"/>
    <property type="evidence" value="ECO:0007669"/>
    <property type="project" value="UniProtKB-KW"/>
</dbReference>
<proteinExistence type="predicted"/>
<sequence>MEASSSPPSPSSMATPTSVTTQSSTTISERRRDDPIIQPERPGKPVCSIYKRHGRCNFGASCILDHPKDLQPMGLMMEHYEPEKRKRGEKKPKLLKLRAFTPEQRQAHFERVKETEGFHVGYVPLGSRLSGMICPVPLSQCGSREKNLAKLAIKGYNEEHGTTYKFVKLIRLNFSVGGGELNFITFQAKDGKPGSRPQNFQTRVYQRVEKTEVQFCRLEQKKSTLPEGPGETSQQPGQ</sequence>
<dbReference type="GO" id="GO:0008270">
    <property type="term" value="F:zinc ion binding"/>
    <property type="evidence" value="ECO:0007669"/>
    <property type="project" value="UniProtKB-KW"/>
</dbReference>
<dbReference type="AlphaFoldDB" id="A0A834GUP2"/>
<organism evidence="6 7">
    <name type="scientific">Rhododendron simsii</name>
    <name type="common">Sims's rhododendron</name>
    <dbReference type="NCBI Taxonomy" id="118357"/>
    <lineage>
        <taxon>Eukaryota</taxon>
        <taxon>Viridiplantae</taxon>
        <taxon>Streptophyta</taxon>
        <taxon>Embryophyta</taxon>
        <taxon>Tracheophyta</taxon>
        <taxon>Spermatophyta</taxon>
        <taxon>Magnoliopsida</taxon>
        <taxon>eudicotyledons</taxon>
        <taxon>Gunneridae</taxon>
        <taxon>Pentapetalae</taxon>
        <taxon>asterids</taxon>
        <taxon>Ericales</taxon>
        <taxon>Ericaceae</taxon>
        <taxon>Ericoideae</taxon>
        <taxon>Rhodoreae</taxon>
        <taxon>Rhododendron</taxon>
    </lineage>
</organism>
<gene>
    <name evidence="6" type="ORF">RHSIM_Rhsim06G0038400</name>
</gene>
<dbReference type="InterPro" id="IPR046350">
    <property type="entry name" value="Cystatin_sf"/>
</dbReference>
<feature type="region of interest" description="Disordered" evidence="4">
    <location>
        <begin position="1"/>
        <end position="45"/>
    </location>
</feature>
<keyword evidence="7" id="KW-1185">Reference proteome</keyword>
<dbReference type="PANTHER" id="PTHR31260:SF61">
    <property type="entry name" value="MULTICYSTATIN-LIKE ISOFORM X1"/>
    <property type="match status" value="1"/>
</dbReference>